<comment type="catalytic activity">
    <reaction evidence="8">
        <text>a disubstituted aliphatic (S)-hydroxynitrile = a ketone + hydrogen cyanide</text>
        <dbReference type="Rhea" id="RHEA:56592"/>
        <dbReference type="ChEBI" id="CHEBI:17087"/>
        <dbReference type="ChEBI" id="CHEBI:18407"/>
        <dbReference type="ChEBI" id="CHEBI:140597"/>
        <dbReference type="EC" id="4.1.2.47"/>
    </reaction>
</comment>
<dbReference type="EC" id="4.1.2.47" evidence="16"/>
<feature type="domain" description="AB hydrolase-1" evidence="21">
    <location>
        <begin position="53"/>
        <end position="322"/>
    </location>
</feature>
<proteinExistence type="inferred from homology"/>
<evidence type="ECO:0000256" key="2">
    <source>
        <dbReference type="ARBA" id="ARBA00050104"/>
    </source>
</evidence>
<comment type="catalytic activity">
    <reaction evidence="10">
        <text>2-methylpropanal + hydrogen cyanide = (2S)-2-hydroxy-3-methylbutanenitrile</text>
        <dbReference type="Rhea" id="RHEA:77403"/>
        <dbReference type="ChEBI" id="CHEBI:18407"/>
        <dbReference type="ChEBI" id="CHEBI:48943"/>
        <dbReference type="ChEBI" id="CHEBI:197354"/>
    </reaction>
</comment>
<evidence type="ECO:0000256" key="4">
    <source>
        <dbReference type="ARBA" id="ARBA00050262"/>
    </source>
</evidence>
<comment type="catalytic activity">
    <reaction evidence="13">
        <text>cyclohexanecarbaldehyde + hydrogen cyanide = (2S)-2-cyclohexyl-2-hydroxyacetonitrile</text>
        <dbReference type="Rhea" id="RHEA:77423"/>
        <dbReference type="ChEBI" id="CHEBI:18407"/>
        <dbReference type="ChEBI" id="CHEBI:197359"/>
        <dbReference type="ChEBI" id="CHEBI:197360"/>
    </reaction>
</comment>
<comment type="catalytic activity">
    <reaction evidence="3">
        <text>a monosubstituted aliphatic (S)-hydroxynitrile = an aldehyde + hydrogen cyanide</text>
        <dbReference type="Rhea" id="RHEA:56588"/>
        <dbReference type="ChEBI" id="CHEBI:17478"/>
        <dbReference type="ChEBI" id="CHEBI:18407"/>
        <dbReference type="ChEBI" id="CHEBI:140596"/>
        <dbReference type="EC" id="4.1.2.47"/>
    </reaction>
</comment>
<protein>
    <recommendedName>
        <fullName evidence="17">(S)-hydroxynitrile lyase</fullName>
        <ecNumber evidence="16">4.1.2.47</ecNumber>
    </recommendedName>
    <alternativeName>
        <fullName evidence="18">2-hydroxy-2-methylpropanenitrile lyase</fullName>
    </alternativeName>
    <alternativeName>
        <fullName evidence="19">Acetone cyanohydrin lyase</fullName>
    </alternativeName>
    <alternativeName>
        <fullName evidence="20">Hydroxynitrile lyase</fullName>
    </alternativeName>
</protein>
<dbReference type="AlphaFoldDB" id="A0A5N5LYJ6"/>
<evidence type="ECO:0000256" key="13">
    <source>
        <dbReference type="ARBA" id="ARBA00052609"/>
    </source>
</evidence>
<comment type="catalytic activity">
    <reaction evidence="4">
        <text>2-hydroxy-2-methylpropanenitrile = acetone + hydrogen cyanide</text>
        <dbReference type="Rhea" id="RHEA:11932"/>
        <dbReference type="ChEBI" id="CHEBI:15347"/>
        <dbReference type="ChEBI" id="CHEBI:15348"/>
        <dbReference type="ChEBI" id="CHEBI:18407"/>
    </reaction>
    <physiologicalReaction direction="left-to-right" evidence="4">
        <dbReference type="Rhea" id="RHEA:11933"/>
    </physiologicalReaction>
</comment>
<dbReference type="Gene3D" id="3.40.50.1820">
    <property type="entry name" value="alpha/beta hydrolase"/>
    <property type="match status" value="1"/>
</dbReference>
<evidence type="ECO:0000259" key="21">
    <source>
        <dbReference type="Pfam" id="PF12697"/>
    </source>
</evidence>
<dbReference type="GO" id="GO:0080032">
    <property type="term" value="F:methyl jasmonate esterase activity"/>
    <property type="evidence" value="ECO:0007669"/>
    <property type="project" value="TreeGrafter"/>
</dbReference>
<dbReference type="InterPro" id="IPR000073">
    <property type="entry name" value="AB_hydrolase_1"/>
</dbReference>
<comment type="similarity">
    <text evidence="15">Belongs to the AB hydrolase superfamily. Hydroxynitrile lyase family.</text>
</comment>
<comment type="catalytic activity">
    <reaction evidence="9">
        <text>acrolein + hydrogen cyanide = (2S)-2-hydroxybut-3-enenitrile</text>
        <dbReference type="Rhea" id="RHEA:77411"/>
        <dbReference type="ChEBI" id="CHEBI:15368"/>
        <dbReference type="ChEBI" id="CHEBI:18407"/>
        <dbReference type="ChEBI" id="CHEBI:197356"/>
    </reaction>
</comment>
<dbReference type="PANTHER" id="PTHR10992">
    <property type="entry name" value="METHYLESTERASE FAMILY MEMBER"/>
    <property type="match status" value="1"/>
</dbReference>
<keyword evidence="23" id="KW-1185">Reference proteome</keyword>
<sequence>MKESLQRWMIENNPLDEVKVVSGSDRMLMFSKPQEMCSCLLEEWEEMERQKHFVLVHGACHGAWCWYKVATLLKSAGHKVTALDMAASGLHPKRVEELRDISDYFEPLMEFMKSLPPEERVILVGHSMGGLCNSVAMERFPEKISCAVFAAAIMPGPDLSFTAASEEFKDSYGVGIASLLSFLSVLNGDIDFGNIFQYVRQMNSFMDSQYIFDKGPNNPPTSLLFGPDCMSIQMYQLSPTEDLTLAMLLLRPHPLFSAEATQEKVCVTKERYGSVPRVYLICDQDNVMKESLQRWMIENNPPDEAKVVSGSDHMLMFSKPQKMCSCLLEVAKKNYF</sequence>
<dbReference type="SUPFAM" id="SSF53474">
    <property type="entry name" value="alpha/beta-Hydrolases"/>
    <property type="match status" value="1"/>
</dbReference>
<name>A0A5N5LYJ6_9ROSI</name>
<dbReference type="PANTHER" id="PTHR10992:SF1066">
    <property type="entry name" value="METHYL JASMONATE ESTERASE 1"/>
    <property type="match status" value="1"/>
</dbReference>
<reference evidence="23" key="1">
    <citation type="journal article" date="2019" name="Gigascience">
        <title>De novo genome assembly of the endangered Acer yangbiense, a plant species with extremely small populations endemic to Yunnan Province, China.</title>
        <authorList>
            <person name="Yang J."/>
            <person name="Wariss H.M."/>
            <person name="Tao L."/>
            <person name="Zhang R."/>
            <person name="Yun Q."/>
            <person name="Hollingsworth P."/>
            <person name="Dao Z."/>
            <person name="Luo G."/>
            <person name="Guo H."/>
            <person name="Ma Y."/>
            <person name="Sun W."/>
        </authorList>
    </citation>
    <scope>NUCLEOTIDE SEQUENCE [LARGE SCALE GENOMIC DNA]</scope>
    <source>
        <strain evidence="23">cv. br00</strain>
    </source>
</reference>
<evidence type="ECO:0000256" key="18">
    <source>
        <dbReference type="ARBA" id="ARBA00076040"/>
    </source>
</evidence>
<gene>
    <name evidence="22" type="ORF">DKX38_011148</name>
</gene>
<dbReference type="GO" id="GO:0080031">
    <property type="term" value="F:methyl salicylate esterase activity"/>
    <property type="evidence" value="ECO:0007669"/>
    <property type="project" value="TreeGrafter"/>
</dbReference>
<evidence type="ECO:0000256" key="5">
    <source>
        <dbReference type="ARBA" id="ARBA00050358"/>
    </source>
</evidence>
<comment type="catalytic activity">
    <reaction evidence="11">
        <text>3-formylthiophene + hydrogen cyanide = (2S)-2-hydroxy-2-(thiophen-3-yl)acetonitrile</text>
        <dbReference type="Rhea" id="RHEA:77459"/>
        <dbReference type="ChEBI" id="CHEBI:18407"/>
        <dbReference type="ChEBI" id="CHEBI:87611"/>
        <dbReference type="ChEBI" id="CHEBI:197333"/>
    </reaction>
</comment>
<evidence type="ECO:0000256" key="12">
    <source>
        <dbReference type="ARBA" id="ARBA00052600"/>
    </source>
</evidence>
<evidence type="ECO:0000256" key="17">
    <source>
        <dbReference type="ARBA" id="ARBA00069221"/>
    </source>
</evidence>
<evidence type="ECO:0000313" key="23">
    <source>
        <dbReference type="Proteomes" id="UP000326939"/>
    </source>
</evidence>
<evidence type="ECO:0000256" key="8">
    <source>
        <dbReference type="ARBA" id="ARBA00051735"/>
    </source>
</evidence>
<comment type="caution">
    <text evidence="22">The sequence shown here is derived from an EMBL/GenBank/DDBJ whole genome shotgun (WGS) entry which is preliminary data.</text>
</comment>
<evidence type="ECO:0000256" key="20">
    <source>
        <dbReference type="ARBA" id="ARBA00079794"/>
    </source>
</evidence>
<evidence type="ECO:0000256" key="7">
    <source>
        <dbReference type="ARBA" id="ARBA00051647"/>
    </source>
</evidence>
<dbReference type="EMBL" id="VDCV01000007">
    <property type="protein sequence ID" value="KAB5547742.1"/>
    <property type="molecule type" value="Genomic_DNA"/>
</dbReference>
<evidence type="ECO:0000256" key="15">
    <source>
        <dbReference type="ARBA" id="ARBA00060885"/>
    </source>
</evidence>
<evidence type="ECO:0000256" key="11">
    <source>
        <dbReference type="ARBA" id="ARBA00052511"/>
    </source>
</evidence>
<comment type="catalytic activity">
    <reaction evidence="7">
        <text>butan-2-one + hydrogen cyanide = 2-hydroxy-2-methylbutanenitrile</text>
        <dbReference type="Rhea" id="RHEA:77467"/>
        <dbReference type="ChEBI" id="CHEBI:18407"/>
        <dbReference type="ChEBI" id="CHEBI:28398"/>
        <dbReference type="ChEBI" id="CHEBI:60954"/>
    </reaction>
    <physiologicalReaction direction="right-to-left" evidence="7">
        <dbReference type="Rhea" id="RHEA:77469"/>
    </physiologicalReaction>
</comment>
<comment type="catalytic activity">
    <reaction evidence="12">
        <text>2,2-dimethylpropanal + hydrogen cyanide = (2S)-2-hydroxy-3,3-dimethylbutanenitrile</text>
        <dbReference type="Rhea" id="RHEA:77407"/>
        <dbReference type="ChEBI" id="CHEBI:18407"/>
        <dbReference type="ChEBI" id="CHEBI:141557"/>
        <dbReference type="ChEBI" id="CHEBI:197355"/>
    </reaction>
</comment>
<dbReference type="Proteomes" id="UP000326939">
    <property type="component" value="Chromosome 7"/>
</dbReference>
<evidence type="ECO:0000256" key="3">
    <source>
        <dbReference type="ARBA" id="ARBA00050241"/>
    </source>
</evidence>
<evidence type="ECO:0000256" key="14">
    <source>
        <dbReference type="ARBA" id="ARBA00052826"/>
    </source>
</evidence>
<dbReference type="FunFam" id="3.40.50.1820:FF:000051">
    <property type="entry name" value="(S)-hydroxynitrile lyase"/>
    <property type="match status" value="1"/>
</dbReference>
<evidence type="ECO:0000256" key="19">
    <source>
        <dbReference type="ARBA" id="ARBA00078291"/>
    </source>
</evidence>
<dbReference type="GO" id="GO:0009696">
    <property type="term" value="P:salicylic acid metabolic process"/>
    <property type="evidence" value="ECO:0007669"/>
    <property type="project" value="TreeGrafter"/>
</dbReference>
<accession>A0A5N5LYJ6</accession>
<comment type="catalytic activity">
    <reaction evidence="2">
        <text>4-methoxybenzaldehyde + hydrogen cyanide = (2S)-2-hydroxy-2-(4-methoxyphenyl)acetonitrile</text>
        <dbReference type="Rhea" id="RHEA:77447"/>
        <dbReference type="ChEBI" id="CHEBI:18407"/>
        <dbReference type="ChEBI" id="CHEBI:28235"/>
        <dbReference type="ChEBI" id="CHEBI:197328"/>
    </reaction>
</comment>
<evidence type="ECO:0000256" key="16">
    <source>
        <dbReference type="ARBA" id="ARBA00066572"/>
    </source>
</evidence>
<evidence type="ECO:0000256" key="9">
    <source>
        <dbReference type="ARBA" id="ARBA00051977"/>
    </source>
</evidence>
<evidence type="ECO:0000256" key="10">
    <source>
        <dbReference type="ARBA" id="ARBA00052033"/>
    </source>
</evidence>
<keyword evidence="1" id="KW-0456">Lyase</keyword>
<dbReference type="GO" id="GO:0080030">
    <property type="term" value="F:methyl indole-3-acetate esterase activity"/>
    <property type="evidence" value="ECO:0007669"/>
    <property type="project" value="TreeGrafter"/>
</dbReference>
<dbReference type="InterPro" id="IPR029058">
    <property type="entry name" value="AB_hydrolase_fold"/>
</dbReference>
<comment type="catalytic activity">
    <reaction evidence="14">
        <text>an aromatic (S)-hydroxynitrile = an aromatic aldehyde + hydrogen cyanide</text>
        <dbReference type="Rhea" id="RHEA:54660"/>
        <dbReference type="ChEBI" id="CHEBI:18407"/>
        <dbReference type="ChEBI" id="CHEBI:33855"/>
        <dbReference type="ChEBI" id="CHEBI:138306"/>
        <dbReference type="EC" id="4.1.2.47"/>
    </reaction>
</comment>
<evidence type="ECO:0000256" key="1">
    <source>
        <dbReference type="ARBA" id="ARBA00023239"/>
    </source>
</evidence>
<comment type="catalytic activity">
    <reaction evidence="6">
        <text>formylthiophene + hydrogen cyanide = (2R)-2-hydroxy-2-(thiophen-2-yl)acetonitrile</text>
        <dbReference type="Rhea" id="RHEA:77455"/>
        <dbReference type="ChEBI" id="CHEBI:18407"/>
        <dbReference type="ChEBI" id="CHEBI:87301"/>
        <dbReference type="ChEBI" id="CHEBI:197332"/>
    </reaction>
</comment>
<evidence type="ECO:0000313" key="22">
    <source>
        <dbReference type="EMBL" id="KAB5547742.1"/>
    </source>
</evidence>
<organism evidence="22 23">
    <name type="scientific">Salix brachista</name>
    <dbReference type="NCBI Taxonomy" id="2182728"/>
    <lineage>
        <taxon>Eukaryota</taxon>
        <taxon>Viridiplantae</taxon>
        <taxon>Streptophyta</taxon>
        <taxon>Embryophyta</taxon>
        <taxon>Tracheophyta</taxon>
        <taxon>Spermatophyta</taxon>
        <taxon>Magnoliopsida</taxon>
        <taxon>eudicotyledons</taxon>
        <taxon>Gunneridae</taxon>
        <taxon>Pentapetalae</taxon>
        <taxon>rosids</taxon>
        <taxon>fabids</taxon>
        <taxon>Malpighiales</taxon>
        <taxon>Salicaceae</taxon>
        <taxon>Saliceae</taxon>
        <taxon>Salix</taxon>
    </lineage>
</organism>
<evidence type="ECO:0000256" key="6">
    <source>
        <dbReference type="ARBA" id="ARBA00050608"/>
    </source>
</evidence>
<dbReference type="InterPro" id="IPR045889">
    <property type="entry name" value="MES/HNL"/>
</dbReference>
<dbReference type="Pfam" id="PF12697">
    <property type="entry name" value="Abhydrolase_6"/>
    <property type="match status" value="1"/>
</dbReference>
<comment type="catalytic activity">
    <reaction evidence="5">
        <text>benzaldehyde + hydrogen cyanide = (S)-mandelonitrile</text>
        <dbReference type="Rhea" id="RHEA:77427"/>
        <dbReference type="ChEBI" id="CHEBI:17169"/>
        <dbReference type="ChEBI" id="CHEBI:18407"/>
        <dbReference type="ChEBI" id="CHEBI:36941"/>
    </reaction>
</comment>
<dbReference type="GO" id="GO:0047606">
    <property type="term" value="F:(S)-hydroxynitrile lyase activity"/>
    <property type="evidence" value="ECO:0007669"/>
    <property type="project" value="UniProtKB-EC"/>
</dbReference>
<dbReference type="GO" id="GO:0009694">
    <property type="term" value="P:jasmonic acid metabolic process"/>
    <property type="evidence" value="ECO:0007669"/>
    <property type="project" value="TreeGrafter"/>
</dbReference>